<dbReference type="InterPro" id="IPR050324">
    <property type="entry name" value="CDP-alcohol_PTase-I"/>
</dbReference>
<dbReference type="InterPro" id="IPR000462">
    <property type="entry name" value="CDP-OH_P_trans"/>
</dbReference>
<dbReference type="PANTHER" id="PTHR14269">
    <property type="entry name" value="CDP-DIACYLGLYCEROL--GLYCEROL-3-PHOSPHATE 3-PHOSPHATIDYLTRANSFERASE-RELATED"/>
    <property type="match status" value="1"/>
</dbReference>
<evidence type="ECO:0000313" key="12">
    <source>
        <dbReference type="EMBL" id="CAB4656602.1"/>
    </source>
</evidence>
<keyword evidence="8 11" id="KW-0472">Membrane</keyword>
<evidence type="ECO:0000256" key="8">
    <source>
        <dbReference type="ARBA" id="ARBA00023136"/>
    </source>
</evidence>
<feature type="transmembrane region" description="Helical" evidence="11">
    <location>
        <begin position="12"/>
        <end position="35"/>
    </location>
</feature>
<keyword evidence="3" id="KW-0444">Lipid biosynthesis</keyword>
<evidence type="ECO:0000256" key="6">
    <source>
        <dbReference type="ARBA" id="ARBA00022989"/>
    </source>
</evidence>
<gene>
    <name evidence="12" type="ORF">UFOPK2169_01113</name>
</gene>
<dbReference type="InterPro" id="IPR048254">
    <property type="entry name" value="CDP_ALCOHOL_P_TRANSF_CS"/>
</dbReference>
<evidence type="ECO:0000256" key="11">
    <source>
        <dbReference type="SAM" id="Phobius"/>
    </source>
</evidence>
<dbReference type="PANTHER" id="PTHR14269:SF11">
    <property type="entry name" value="CDP-DIACYLGLYCEROL--GLYCEROL-3-PHOSPHATE 3-PHOSPHATIDYLTRANSFERASE"/>
    <property type="match status" value="1"/>
</dbReference>
<dbReference type="InterPro" id="IPR043130">
    <property type="entry name" value="CDP-OH_PTrfase_TM_dom"/>
</dbReference>
<evidence type="ECO:0000256" key="7">
    <source>
        <dbReference type="ARBA" id="ARBA00023098"/>
    </source>
</evidence>
<sequence length="202" mass="22222">MSSTSVYGTSGYDWYVPLSSLLTIPNAITVVRLGLLPVFVSLMADGRVVAGSFFFGALGFTDWIDGYIARRFNQVSEFGKIIDPVADRLVFFVGITTAMYYGYFPVWFGVVILIREVSIALVMVVGTLLGMERFAVTRLGKWATFALLCAVPWITIGAAGGVWVAFEVLGWLVGIPGIIVSYIAFFQYLPTVRANMSSKRRL</sequence>
<dbReference type="PIRSF" id="PIRSF000847">
    <property type="entry name" value="Phos_ph_gly_syn"/>
    <property type="match status" value="1"/>
</dbReference>
<dbReference type="GO" id="GO:0046474">
    <property type="term" value="P:glycerophospholipid biosynthetic process"/>
    <property type="evidence" value="ECO:0007669"/>
    <property type="project" value="TreeGrafter"/>
</dbReference>
<keyword evidence="10" id="KW-1208">Phospholipid metabolism</keyword>
<keyword evidence="6 11" id="KW-1133">Transmembrane helix</keyword>
<comment type="similarity">
    <text evidence="2">Belongs to the CDP-alcohol phosphatidyltransferase class-I family.</text>
</comment>
<accession>A0A6J6L4I8</accession>
<keyword evidence="5 11" id="KW-0812">Transmembrane</keyword>
<dbReference type="EMBL" id="CAEZWE010000045">
    <property type="protein sequence ID" value="CAB4656602.1"/>
    <property type="molecule type" value="Genomic_DNA"/>
</dbReference>
<evidence type="ECO:0000256" key="3">
    <source>
        <dbReference type="ARBA" id="ARBA00022516"/>
    </source>
</evidence>
<evidence type="ECO:0000256" key="2">
    <source>
        <dbReference type="ARBA" id="ARBA00010441"/>
    </source>
</evidence>
<dbReference type="GO" id="GO:0016020">
    <property type="term" value="C:membrane"/>
    <property type="evidence" value="ECO:0007669"/>
    <property type="project" value="UniProtKB-SubCell"/>
</dbReference>
<name>A0A6J6L4I8_9ZZZZ</name>
<evidence type="ECO:0000256" key="9">
    <source>
        <dbReference type="ARBA" id="ARBA00023209"/>
    </source>
</evidence>
<feature type="transmembrane region" description="Helical" evidence="11">
    <location>
        <begin position="171"/>
        <end position="192"/>
    </location>
</feature>
<keyword evidence="7" id="KW-0443">Lipid metabolism</keyword>
<dbReference type="InterPro" id="IPR004570">
    <property type="entry name" value="Phosphatidylglycerol_P_synth"/>
</dbReference>
<evidence type="ECO:0000256" key="10">
    <source>
        <dbReference type="ARBA" id="ARBA00023264"/>
    </source>
</evidence>
<dbReference type="PROSITE" id="PS00379">
    <property type="entry name" value="CDP_ALCOHOL_P_TRANSF"/>
    <property type="match status" value="1"/>
</dbReference>
<dbReference type="Gene3D" id="1.20.120.1760">
    <property type="match status" value="1"/>
</dbReference>
<protein>
    <submittedName>
        <fullName evidence="12">Unannotated protein</fullName>
    </submittedName>
</protein>
<feature type="transmembrane region" description="Helical" evidence="11">
    <location>
        <begin position="85"/>
        <end position="104"/>
    </location>
</feature>
<feature type="transmembrane region" description="Helical" evidence="11">
    <location>
        <begin position="47"/>
        <end position="64"/>
    </location>
</feature>
<reference evidence="12" key="1">
    <citation type="submission" date="2020-05" db="EMBL/GenBank/DDBJ databases">
        <authorList>
            <person name="Chiriac C."/>
            <person name="Salcher M."/>
            <person name="Ghai R."/>
            <person name="Kavagutti S V."/>
        </authorList>
    </citation>
    <scope>NUCLEOTIDE SEQUENCE</scope>
</reference>
<evidence type="ECO:0000256" key="1">
    <source>
        <dbReference type="ARBA" id="ARBA00004141"/>
    </source>
</evidence>
<comment type="subcellular location">
    <subcellularLocation>
        <location evidence="1">Membrane</location>
        <topology evidence="1">Multi-pass membrane protein</topology>
    </subcellularLocation>
</comment>
<proteinExistence type="inferred from homology"/>
<organism evidence="12">
    <name type="scientific">freshwater metagenome</name>
    <dbReference type="NCBI Taxonomy" id="449393"/>
    <lineage>
        <taxon>unclassified sequences</taxon>
        <taxon>metagenomes</taxon>
        <taxon>ecological metagenomes</taxon>
    </lineage>
</organism>
<keyword evidence="9" id="KW-0594">Phospholipid biosynthesis</keyword>
<dbReference type="AlphaFoldDB" id="A0A6J6L4I8"/>
<dbReference type="GO" id="GO:0008444">
    <property type="term" value="F:CDP-diacylglycerol-glycerol-3-phosphate 3-phosphatidyltransferase activity"/>
    <property type="evidence" value="ECO:0007669"/>
    <property type="project" value="InterPro"/>
</dbReference>
<evidence type="ECO:0000256" key="4">
    <source>
        <dbReference type="ARBA" id="ARBA00022679"/>
    </source>
</evidence>
<dbReference type="Pfam" id="PF01066">
    <property type="entry name" value="CDP-OH_P_transf"/>
    <property type="match status" value="1"/>
</dbReference>
<evidence type="ECO:0000256" key="5">
    <source>
        <dbReference type="ARBA" id="ARBA00022692"/>
    </source>
</evidence>
<keyword evidence="4" id="KW-0808">Transferase</keyword>
<feature type="transmembrane region" description="Helical" evidence="11">
    <location>
        <begin position="142"/>
        <end position="165"/>
    </location>
</feature>